<evidence type="ECO:0000313" key="4">
    <source>
        <dbReference type="Proteomes" id="UP000799771"/>
    </source>
</evidence>
<dbReference type="PANTHER" id="PTHR39601:SF2">
    <property type="entry name" value="CHORIOGENIN HMINOR"/>
    <property type="match status" value="1"/>
</dbReference>
<feature type="compositionally biased region" description="Low complexity" evidence="1">
    <location>
        <begin position="100"/>
        <end position="112"/>
    </location>
</feature>
<dbReference type="PANTHER" id="PTHR39601">
    <property type="entry name" value="CHORIOGENIN HMINOR"/>
    <property type="match status" value="1"/>
</dbReference>
<organism evidence="3 4">
    <name type="scientific">Dothidotthia symphoricarpi CBS 119687</name>
    <dbReference type="NCBI Taxonomy" id="1392245"/>
    <lineage>
        <taxon>Eukaryota</taxon>
        <taxon>Fungi</taxon>
        <taxon>Dikarya</taxon>
        <taxon>Ascomycota</taxon>
        <taxon>Pezizomycotina</taxon>
        <taxon>Dothideomycetes</taxon>
        <taxon>Pleosporomycetidae</taxon>
        <taxon>Pleosporales</taxon>
        <taxon>Dothidotthiaceae</taxon>
        <taxon>Dothidotthia</taxon>
    </lineage>
</organism>
<dbReference type="Proteomes" id="UP000799771">
    <property type="component" value="Unassembled WGS sequence"/>
</dbReference>
<feature type="domain" description="DUF8004" evidence="2">
    <location>
        <begin position="400"/>
        <end position="494"/>
    </location>
</feature>
<evidence type="ECO:0000313" key="3">
    <source>
        <dbReference type="EMBL" id="KAF2132046.1"/>
    </source>
</evidence>
<feature type="compositionally biased region" description="Polar residues" evidence="1">
    <location>
        <begin position="45"/>
        <end position="54"/>
    </location>
</feature>
<accession>A0A6A6AKG6</accession>
<evidence type="ECO:0000259" key="2">
    <source>
        <dbReference type="Pfam" id="PF26013"/>
    </source>
</evidence>
<name>A0A6A6AKG6_9PLEO</name>
<dbReference type="InterPro" id="IPR058317">
    <property type="entry name" value="DUF8004"/>
</dbReference>
<dbReference type="Pfam" id="PF26013">
    <property type="entry name" value="DUF8004"/>
    <property type="match status" value="1"/>
</dbReference>
<feature type="region of interest" description="Disordered" evidence="1">
    <location>
        <begin position="873"/>
        <end position="902"/>
    </location>
</feature>
<proteinExistence type="predicted"/>
<dbReference type="AlphaFoldDB" id="A0A6A6AKG6"/>
<reference evidence="3" key="1">
    <citation type="journal article" date="2020" name="Stud. Mycol.">
        <title>101 Dothideomycetes genomes: a test case for predicting lifestyles and emergence of pathogens.</title>
        <authorList>
            <person name="Haridas S."/>
            <person name="Albert R."/>
            <person name="Binder M."/>
            <person name="Bloem J."/>
            <person name="Labutti K."/>
            <person name="Salamov A."/>
            <person name="Andreopoulos B."/>
            <person name="Baker S."/>
            <person name="Barry K."/>
            <person name="Bills G."/>
            <person name="Bluhm B."/>
            <person name="Cannon C."/>
            <person name="Castanera R."/>
            <person name="Culley D."/>
            <person name="Daum C."/>
            <person name="Ezra D."/>
            <person name="Gonzalez J."/>
            <person name="Henrissat B."/>
            <person name="Kuo A."/>
            <person name="Liang C."/>
            <person name="Lipzen A."/>
            <person name="Lutzoni F."/>
            <person name="Magnuson J."/>
            <person name="Mondo S."/>
            <person name="Nolan M."/>
            <person name="Ohm R."/>
            <person name="Pangilinan J."/>
            <person name="Park H.-J."/>
            <person name="Ramirez L."/>
            <person name="Alfaro M."/>
            <person name="Sun H."/>
            <person name="Tritt A."/>
            <person name="Yoshinaga Y."/>
            <person name="Zwiers L.-H."/>
            <person name="Turgeon B."/>
            <person name="Goodwin S."/>
            <person name="Spatafora J."/>
            <person name="Crous P."/>
            <person name="Grigoriev I."/>
        </authorList>
    </citation>
    <scope>NUCLEOTIDE SEQUENCE</scope>
    <source>
        <strain evidence="3">CBS 119687</strain>
    </source>
</reference>
<evidence type="ECO:0000256" key="1">
    <source>
        <dbReference type="SAM" id="MobiDB-lite"/>
    </source>
</evidence>
<feature type="compositionally biased region" description="Basic and acidic residues" evidence="1">
    <location>
        <begin position="888"/>
        <end position="902"/>
    </location>
</feature>
<dbReference type="EMBL" id="ML977501">
    <property type="protein sequence ID" value="KAF2132046.1"/>
    <property type="molecule type" value="Genomic_DNA"/>
</dbReference>
<gene>
    <name evidence="3" type="ORF">P153DRAFT_285293</name>
</gene>
<protein>
    <recommendedName>
        <fullName evidence="2">DUF8004 domain-containing protein</fullName>
    </recommendedName>
</protein>
<feature type="region of interest" description="Disordered" evidence="1">
    <location>
        <begin position="242"/>
        <end position="321"/>
    </location>
</feature>
<dbReference type="OrthoDB" id="5302380at2759"/>
<dbReference type="RefSeq" id="XP_033526433.1">
    <property type="nucleotide sequence ID" value="XM_033663387.1"/>
</dbReference>
<feature type="compositionally biased region" description="Basic and acidic residues" evidence="1">
    <location>
        <begin position="12"/>
        <end position="23"/>
    </location>
</feature>
<dbReference type="GeneID" id="54403819"/>
<feature type="region of interest" description="Disordered" evidence="1">
    <location>
        <begin position="1"/>
        <end position="155"/>
    </location>
</feature>
<feature type="compositionally biased region" description="Basic residues" evidence="1">
    <location>
        <begin position="1"/>
        <end position="11"/>
    </location>
</feature>
<keyword evidence="4" id="KW-1185">Reference proteome</keyword>
<feature type="compositionally biased region" description="Low complexity" evidence="1">
    <location>
        <begin position="57"/>
        <end position="81"/>
    </location>
</feature>
<feature type="compositionally biased region" description="Polar residues" evidence="1">
    <location>
        <begin position="289"/>
        <end position="303"/>
    </location>
</feature>
<sequence>MSARGARSRKVQQKDIEKKEKKVAVQGKAVQTSSRQDEYAKWRSTPVSKSSGHTEISRSVTVSSHATSRSSSTNNSQRRSQLNALRSSGSIELKAPRVPRSTSDSASVSGVSSRERERVGHDANGQAARSRYVGGDVSASHGPPQYRTEPIGSYPTANQKSWSGFKVWEGGEEGMRPYLGFDRDEDMQEGSVLVYFKEEQADENRPLPSLRADLKILENSGSTWINNALLYGRIDNDDDEWTLPSSPESMIPPQPFHHGNLYDGQRKMLAPVSPGGQSPPPLDIDQAYGTISSRTTLQAQSYSDYDRSERPNSPGLFQRSSHRNPTHEIWFTAPASIKTVQDQRLHHVAVRNFLAMLHGKPIVGADLFDMLNTLQPEIQIMYDLESDSQSSITPRERSVQMLTNYLGQHGVNDIRNNVKHALGLLAWSEQDGVKWRQGYLESFVHLAGLMSPHMEALPEFKRLSIVTRRNLGIAGKTLQLHVMEAEEKLAAFDFDDLWEETPKLGSSPVYQSYQAFRQFLTNHYTRTYGKWPPDSTNSWLDRKIVLEMQEDLGSLYDYLVDRDVVWNPREERASRKWEMANHKVDDFKADLPELGMTDMLIRFDSNHGYTHIPHPYPLLPKDVAKVAKESKKGFFASLKKDKNKVKDTTKEAKAHLQLSIVFGDATNMEKLGATYTGSVLIDKFEHFELTTDPKHATPREARLGRWVLLYAVLQVLSTLSVDIQNLKHTDDVRYFLCADLARCPDWVTQGQTAFLQASQRRSWCWQRTWDLTPVQTAPVELDAGPHHGNGRNQRDDDDLTNIVDRYRTTHPPPAQSLDGATLAQDDVRHLADRPRDQKINNVDYADRGYAIRPDPPPRSPLRNSAHLSIGEYPFRTEEGEWPVPPVRDTGKEGEGGKDGGWM</sequence>